<evidence type="ECO:0000313" key="7">
    <source>
        <dbReference type="Proteomes" id="UP001497457"/>
    </source>
</evidence>
<dbReference type="EC" id="3.6.1.7" evidence="1 2"/>
<evidence type="ECO:0000256" key="3">
    <source>
        <dbReference type="RuleBase" id="RU004168"/>
    </source>
</evidence>
<feature type="region of interest" description="Disordered" evidence="4">
    <location>
        <begin position="110"/>
        <end position="136"/>
    </location>
</feature>
<reference evidence="7" key="1">
    <citation type="submission" date="2024-06" db="EMBL/GenBank/DDBJ databases">
        <authorList>
            <person name="Ryan C."/>
        </authorList>
    </citation>
    <scope>NUCLEOTIDE SEQUENCE [LARGE SCALE GENOMIC DNA]</scope>
</reference>
<comment type="similarity">
    <text evidence="3">Belongs to the acylphosphatase family.</text>
</comment>
<comment type="catalytic activity">
    <reaction evidence="1 2">
        <text>an acyl phosphate + H2O = a carboxylate + phosphate + H(+)</text>
        <dbReference type="Rhea" id="RHEA:14965"/>
        <dbReference type="ChEBI" id="CHEBI:15377"/>
        <dbReference type="ChEBI" id="CHEBI:15378"/>
        <dbReference type="ChEBI" id="CHEBI:29067"/>
        <dbReference type="ChEBI" id="CHEBI:43474"/>
        <dbReference type="ChEBI" id="CHEBI:59918"/>
        <dbReference type="EC" id="3.6.1.7"/>
    </reaction>
</comment>
<keyword evidence="7" id="KW-1185">Reference proteome</keyword>
<dbReference type="Proteomes" id="UP001497457">
    <property type="component" value="Chromosome 36b"/>
</dbReference>
<gene>
    <name evidence="6" type="ORF">URODEC1_LOCUS92639</name>
</gene>
<reference evidence="6 7" key="2">
    <citation type="submission" date="2024-10" db="EMBL/GenBank/DDBJ databases">
        <authorList>
            <person name="Ryan C."/>
        </authorList>
    </citation>
    <scope>NUCLEOTIDE SEQUENCE [LARGE SCALE GENOMIC DNA]</scope>
</reference>
<protein>
    <recommendedName>
        <fullName evidence="1 2">Acylphosphatase</fullName>
        <ecNumber evidence="1 2">3.6.1.7</ecNumber>
    </recommendedName>
</protein>
<dbReference type="EMBL" id="OZ075146">
    <property type="protein sequence ID" value="CAL5052307.1"/>
    <property type="molecule type" value="Genomic_DNA"/>
</dbReference>
<feature type="active site" evidence="1">
    <location>
        <position position="79"/>
    </location>
</feature>
<accession>A0ABC9E9C0</accession>
<dbReference type="InterPro" id="IPR036046">
    <property type="entry name" value="Acylphosphatase-like_dom_sf"/>
</dbReference>
<dbReference type="PROSITE" id="PS00151">
    <property type="entry name" value="ACYLPHOSPHATASE_2"/>
    <property type="match status" value="1"/>
</dbReference>
<dbReference type="AlphaFoldDB" id="A0ABC9E9C0"/>
<organism evidence="6 7">
    <name type="scientific">Urochloa decumbens</name>
    <dbReference type="NCBI Taxonomy" id="240449"/>
    <lineage>
        <taxon>Eukaryota</taxon>
        <taxon>Viridiplantae</taxon>
        <taxon>Streptophyta</taxon>
        <taxon>Embryophyta</taxon>
        <taxon>Tracheophyta</taxon>
        <taxon>Spermatophyta</taxon>
        <taxon>Magnoliopsida</taxon>
        <taxon>Liliopsida</taxon>
        <taxon>Poales</taxon>
        <taxon>Poaceae</taxon>
        <taxon>PACMAD clade</taxon>
        <taxon>Panicoideae</taxon>
        <taxon>Panicodae</taxon>
        <taxon>Paniceae</taxon>
        <taxon>Melinidinae</taxon>
        <taxon>Urochloa</taxon>
    </lineage>
</organism>
<sequence>MFPSTSATAPRFLRFPFTATAATPRRGMAASAGAPSEPPPPPSPKAVRVVVKGRVQGVFFRDWTVETARSLGLAGWVRNRRDGTVEALLSGEPDKVDEMVSRRIPVGPPASAVTAVVPSPADPVDPAEGFHRKPTA</sequence>
<dbReference type="PANTHER" id="PTHR47268:SF4">
    <property type="entry name" value="ACYLPHOSPHATASE"/>
    <property type="match status" value="1"/>
</dbReference>
<evidence type="ECO:0000313" key="6">
    <source>
        <dbReference type="EMBL" id="CAL5052307.1"/>
    </source>
</evidence>
<evidence type="ECO:0000259" key="5">
    <source>
        <dbReference type="PROSITE" id="PS51160"/>
    </source>
</evidence>
<name>A0ABC9E9C0_9POAL</name>
<feature type="compositionally biased region" description="Low complexity" evidence="4">
    <location>
        <begin position="110"/>
        <end position="127"/>
    </location>
</feature>
<dbReference type="PRINTS" id="PR00112">
    <property type="entry name" value="ACYLPHPHTASE"/>
</dbReference>
<dbReference type="PROSITE" id="PS00150">
    <property type="entry name" value="ACYLPHOSPHATASE_1"/>
    <property type="match status" value="1"/>
</dbReference>
<feature type="active site" evidence="1">
    <location>
        <position position="61"/>
    </location>
</feature>
<dbReference type="GO" id="GO:0003998">
    <property type="term" value="F:acylphosphatase activity"/>
    <property type="evidence" value="ECO:0007669"/>
    <property type="project" value="UniProtKB-EC"/>
</dbReference>
<dbReference type="Gene3D" id="3.30.70.100">
    <property type="match status" value="1"/>
</dbReference>
<evidence type="ECO:0000256" key="1">
    <source>
        <dbReference type="PROSITE-ProRule" id="PRU00520"/>
    </source>
</evidence>
<evidence type="ECO:0000256" key="4">
    <source>
        <dbReference type="SAM" id="MobiDB-lite"/>
    </source>
</evidence>
<dbReference type="SUPFAM" id="SSF54975">
    <property type="entry name" value="Acylphosphatase/BLUF domain-like"/>
    <property type="match status" value="1"/>
</dbReference>
<dbReference type="InterPro" id="IPR020456">
    <property type="entry name" value="Acylphosphatase"/>
</dbReference>
<feature type="domain" description="Acylphosphatase-like" evidence="5">
    <location>
        <begin position="46"/>
        <end position="134"/>
    </location>
</feature>
<dbReference type="PANTHER" id="PTHR47268">
    <property type="entry name" value="ACYLPHOSPHATASE"/>
    <property type="match status" value="1"/>
</dbReference>
<feature type="region of interest" description="Disordered" evidence="4">
    <location>
        <begin position="17"/>
        <end position="46"/>
    </location>
</feature>
<dbReference type="PROSITE" id="PS51160">
    <property type="entry name" value="ACYLPHOSPHATASE_3"/>
    <property type="match status" value="1"/>
</dbReference>
<dbReference type="Pfam" id="PF00708">
    <property type="entry name" value="Acylphosphatase"/>
    <property type="match status" value="1"/>
</dbReference>
<proteinExistence type="inferred from homology"/>
<keyword evidence="1 2" id="KW-0378">Hydrolase</keyword>
<dbReference type="InterPro" id="IPR001792">
    <property type="entry name" value="Acylphosphatase-like_dom"/>
</dbReference>
<evidence type="ECO:0000256" key="2">
    <source>
        <dbReference type="RuleBase" id="RU000553"/>
    </source>
</evidence>
<dbReference type="InterPro" id="IPR017968">
    <property type="entry name" value="Acylphosphatase_CS"/>
</dbReference>